<dbReference type="OrthoDB" id="2110451at2759"/>
<reference evidence="8 9" key="1">
    <citation type="submission" date="2016-10" db="EMBL/GenBank/DDBJ databases">
        <title>Draft genome sequence of Coniochaeta ligniaria NRRL30616, a lignocellulolytic fungus for bioabatement of inhibitors in plant biomass hydrolysates.</title>
        <authorList>
            <consortium name="DOE Joint Genome Institute"/>
            <person name="Jimenez D.J."/>
            <person name="Hector R.E."/>
            <person name="Riley R."/>
            <person name="Sun H."/>
            <person name="Grigoriev I.V."/>
            <person name="Van Elsas J.D."/>
            <person name="Nichols N.N."/>
        </authorList>
    </citation>
    <scope>NUCLEOTIDE SEQUENCE [LARGE SCALE GENOMIC DNA]</scope>
    <source>
        <strain evidence="8 9">NRRL 30616</strain>
    </source>
</reference>
<dbReference type="Proteomes" id="UP000182658">
    <property type="component" value="Unassembled WGS sequence"/>
</dbReference>
<dbReference type="InterPro" id="IPR024790">
    <property type="entry name" value="APC4_long_dom"/>
</dbReference>
<dbReference type="GO" id="GO:0005680">
    <property type="term" value="C:anaphase-promoting complex"/>
    <property type="evidence" value="ECO:0007669"/>
    <property type="project" value="InterPro"/>
</dbReference>
<evidence type="ECO:0000313" key="8">
    <source>
        <dbReference type="EMBL" id="OIW33666.1"/>
    </source>
</evidence>
<dbReference type="STRING" id="1408157.A0A1J7K0L9"/>
<keyword evidence="2" id="KW-0132">Cell division</keyword>
<feature type="domain" description="Anaphase-promoting complex subunit 4 long" evidence="7">
    <location>
        <begin position="272"/>
        <end position="473"/>
    </location>
</feature>
<evidence type="ECO:0000313" key="9">
    <source>
        <dbReference type="Proteomes" id="UP000182658"/>
    </source>
</evidence>
<dbReference type="PANTHER" id="PTHR13260">
    <property type="entry name" value="ANAPHASE PROMOTING COMPLEX SUBUNIT 4 APC4"/>
    <property type="match status" value="1"/>
</dbReference>
<evidence type="ECO:0000259" key="7">
    <source>
        <dbReference type="Pfam" id="PF12896"/>
    </source>
</evidence>
<dbReference type="InParanoid" id="A0A1J7K0L9"/>
<keyword evidence="5" id="KW-0131">Cell cycle</keyword>
<sequence>MASPIELELFSESSLSNPVTARLLACNPTVDLLATASDANALNIWRAHGQLVAKHVERTNKIEALRWKPDGQFLAAGWSDGVLRLVGFENAKAAHQISIAERGQSKFAYIAWSRNRIGKRSKNGTAAENSSWMRLVDDETDSQEKEAVLDLPTELTFIEVDTALPKLSPLPVSGGSGTDMLVFSTRNAIDFIFRPFKADDSSIVDVTIVGTTDGRIQISIYDSFSIGGFQYQIPDVQEPAAAAELCCHSSHPEISTHALLFKPQVDKPGAVYLVPVDLTFIHSSPVNLSLLASKTTTLQNILRYIKQTQVHMVGEWKSTRELPARFMAGIQEDLQKLPKCRTIVQALYHTAVTGHVYDPVKEWLVDSLAERGHKRWDKAVTSGLENLRALTHENMIPALQRAAIILSRLRGIARFEESSNDIGFTAAQITKLIDVVQCLYAACYKMLRMVMKELVLFAKFSSWLRLEIDKLASSTLTDELLERQANVDCPKVLKYIKDYLTTSPMSIFFNDVEKEDYDRDWEQAEDGASLRELLEKQIKRYQTGQPYMKALPQLEFLANYLTSRSAIVLEAIAETQRRRVRFAPTTKLEMDGGISRYDVRMCAQRKADGLDGVAYTAMASEQTRTDVRIYRTELEIINGISRPVSTGVAGISISSGRIVDFKFLDERSLLLLWLNPDSTLLLLNIPFRSLPYKDHADGKTPESLRFEAEKLGDTLSLAKVPTGAGFHPIHMQVVEGSSLRGDIPARVCLLGKDKVTYKVYALPRNWEPKMDVILQEDVMMDV</sequence>
<accession>A0A1J7K0L9</accession>
<evidence type="ECO:0000256" key="2">
    <source>
        <dbReference type="ARBA" id="ARBA00022618"/>
    </source>
</evidence>
<keyword evidence="3" id="KW-0498">Mitosis</keyword>
<dbReference type="InterPro" id="IPR015943">
    <property type="entry name" value="WD40/YVTN_repeat-like_dom_sf"/>
</dbReference>
<feature type="domain" description="Anaphase-promoting complex subunit 4-like WD40" evidence="6">
    <location>
        <begin position="27"/>
        <end position="113"/>
    </location>
</feature>
<protein>
    <recommendedName>
        <fullName evidence="1">Anaphase-promoting complex subunit 4</fullName>
    </recommendedName>
</protein>
<name>A0A1J7K0L9_9PEZI</name>
<dbReference type="GO" id="GO:0051301">
    <property type="term" value="P:cell division"/>
    <property type="evidence" value="ECO:0007669"/>
    <property type="project" value="UniProtKB-KW"/>
</dbReference>
<evidence type="ECO:0000256" key="3">
    <source>
        <dbReference type="ARBA" id="ARBA00022776"/>
    </source>
</evidence>
<evidence type="ECO:0000256" key="4">
    <source>
        <dbReference type="ARBA" id="ARBA00022786"/>
    </source>
</evidence>
<dbReference type="AlphaFoldDB" id="A0A1J7K0L9"/>
<dbReference type="Pfam" id="PF12896">
    <property type="entry name" value="ANAPC4"/>
    <property type="match status" value="1"/>
</dbReference>
<dbReference type="PANTHER" id="PTHR13260:SF0">
    <property type="entry name" value="ANAPHASE-PROMOTING COMPLEX SUBUNIT 4"/>
    <property type="match status" value="1"/>
</dbReference>
<evidence type="ECO:0000256" key="1">
    <source>
        <dbReference type="ARBA" id="ARBA00016067"/>
    </source>
</evidence>
<dbReference type="Pfam" id="PF12894">
    <property type="entry name" value="ANAPC4_WD40"/>
    <property type="match status" value="1"/>
</dbReference>
<dbReference type="InterPro" id="IPR024789">
    <property type="entry name" value="APC4"/>
</dbReference>
<keyword evidence="4" id="KW-0833">Ubl conjugation pathway</keyword>
<dbReference type="Gene3D" id="2.130.10.10">
    <property type="entry name" value="YVTN repeat-like/Quinoprotein amine dehydrogenase"/>
    <property type="match status" value="1"/>
</dbReference>
<dbReference type="InterPro" id="IPR036322">
    <property type="entry name" value="WD40_repeat_dom_sf"/>
</dbReference>
<dbReference type="GO" id="GO:0070979">
    <property type="term" value="P:protein K11-linked ubiquitination"/>
    <property type="evidence" value="ECO:0007669"/>
    <property type="project" value="TreeGrafter"/>
</dbReference>
<dbReference type="EMBL" id="KV875094">
    <property type="protein sequence ID" value="OIW33666.1"/>
    <property type="molecule type" value="Genomic_DNA"/>
</dbReference>
<dbReference type="GO" id="GO:0034399">
    <property type="term" value="C:nuclear periphery"/>
    <property type="evidence" value="ECO:0007669"/>
    <property type="project" value="TreeGrafter"/>
</dbReference>
<keyword evidence="9" id="KW-1185">Reference proteome</keyword>
<gene>
    <name evidence="8" type="ORF">CONLIGDRAFT_628575</name>
</gene>
<evidence type="ECO:0000259" key="6">
    <source>
        <dbReference type="Pfam" id="PF12894"/>
    </source>
</evidence>
<dbReference type="SUPFAM" id="SSF50978">
    <property type="entry name" value="WD40 repeat-like"/>
    <property type="match status" value="1"/>
</dbReference>
<proteinExistence type="predicted"/>
<dbReference type="GO" id="GO:0031145">
    <property type="term" value="P:anaphase-promoting complex-dependent catabolic process"/>
    <property type="evidence" value="ECO:0007669"/>
    <property type="project" value="InterPro"/>
</dbReference>
<dbReference type="InterPro" id="IPR024977">
    <property type="entry name" value="Apc4-like_WD40_dom"/>
</dbReference>
<evidence type="ECO:0000256" key="5">
    <source>
        <dbReference type="ARBA" id="ARBA00023306"/>
    </source>
</evidence>
<organism evidence="8 9">
    <name type="scientific">Coniochaeta ligniaria NRRL 30616</name>
    <dbReference type="NCBI Taxonomy" id="1408157"/>
    <lineage>
        <taxon>Eukaryota</taxon>
        <taxon>Fungi</taxon>
        <taxon>Dikarya</taxon>
        <taxon>Ascomycota</taxon>
        <taxon>Pezizomycotina</taxon>
        <taxon>Sordariomycetes</taxon>
        <taxon>Sordariomycetidae</taxon>
        <taxon>Coniochaetales</taxon>
        <taxon>Coniochaetaceae</taxon>
        <taxon>Coniochaeta</taxon>
    </lineage>
</organism>